<evidence type="ECO:0008006" key="4">
    <source>
        <dbReference type="Google" id="ProtNLM"/>
    </source>
</evidence>
<evidence type="ECO:0000313" key="2">
    <source>
        <dbReference type="EMBL" id="TVU20672.1"/>
    </source>
</evidence>
<feature type="region of interest" description="Disordered" evidence="1">
    <location>
        <begin position="229"/>
        <end position="253"/>
    </location>
</feature>
<keyword evidence="3" id="KW-1185">Reference proteome</keyword>
<evidence type="ECO:0000313" key="3">
    <source>
        <dbReference type="Proteomes" id="UP000324897"/>
    </source>
</evidence>
<feature type="compositionally biased region" description="Basic and acidic residues" evidence="1">
    <location>
        <begin position="230"/>
        <end position="253"/>
    </location>
</feature>
<protein>
    <recommendedName>
        <fullName evidence="4">Transposase Tnp1/En/Spm-like domain-containing protein</fullName>
    </recommendedName>
</protein>
<evidence type="ECO:0000256" key="1">
    <source>
        <dbReference type="SAM" id="MobiDB-lite"/>
    </source>
</evidence>
<reference evidence="2 3" key="1">
    <citation type="journal article" date="2019" name="Sci. Rep.">
        <title>A high-quality genome of Eragrostis curvula grass provides insights into Poaceae evolution and supports new strategies to enhance forage quality.</title>
        <authorList>
            <person name="Carballo J."/>
            <person name="Santos B.A.C.M."/>
            <person name="Zappacosta D."/>
            <person name="Garbus I."/>
            <person name="Selva J.P."/>
            <person name="Gallo C.A."/>
            <person name="Diaz A."/>
            <person name="Albertini E."/>
            <person name="Caccamo M."/>
            <person name="Echenique V."/>
        </authorList>
    </citation>
    <scope>NUCLEOTIDE SEQUENCE [LARGE SCALE GENOMIC DNA]</scope>
    <source>
        <strain evidence="3">cv. Victoria</strain>
        <tissue evidence="2">Leaf</tissue>
    </source>
</reference>
<comment type="caution">
    <text evidence="2">The sequence shown here is derived from an EMBL/GenBank/DDBJ whole genome shotgun (WGS) entry which is preliminary data.</text>
</comment>
<feature type="compositionally biased region" description="Polar residues" evidence="1">
    <location>
        <begin position="302"/>
        <end position="317"/>
    </location>
</feature>
<proteinExistence type="predicted"/>
<feature type="region of interest" description="Disordered" evidence="1">
    <location>
        <begin position="282"/>
        <end position="355"/>
    </location>
</feature>
<name>A0A5J9UAC1_9POAL</name>
<organism evidence="2 3">
    <name type="scientific">Eragrostis curvula</name>
    <name type="common">weeping love grass</name>
    <dbReference type="NCBI Taxonomy" id="38414"/>
    <lineage>
        <taxon>Eukaryota</taxon>
        <taxon>Viridiplantae</taxon>
        <taxon>Streptophyta</taxon>
        <taxon>Embryophyta</taxon>
        <taxon>Tracheophyta</taxon>
        <taxon>Spermatophyta</taxon>
        <taxon>Magnoliopsida</taxon>
        <taxon>Liliopsida</taxon>
        <taxon>Poales</taxon>
        <taxon>Poaceae</taxon>
        <taxon>PACMAD clade</taxon>
        <taxon>Chloridoideae</taxon>
        <taxon>Eragrostideae</taxon>
        <taxon>Eragrostidinae</taxon>
        <taxon>Eragrostis</taxon>
    </lineage>
</organism>
<accession>A0A5J9UAC1</accession>
<dbReference type="EMBL" id="RWGY01000029">
    <property type="protein sequence ID" value="TVU20672.1"/>
    <property type="molecule type" value="Genomic_DNA"/>
</dbReference>
<gene>
    <name evidence="2" type="ORF">EJB05_36890</name>
</gene>
<dbReference type="Gramene" id="TVU20672">
    <property type="protein sequence ID" value="TVU20672"/>
    <property type="gene ID" value="EJB05_36890"/>
</dbReference>
<dbReference type="AlphaFoldDB" id="A0A5J9UAC1"/>
<sequence>MRIGLEMTLKELQLIILFLLQGKMYRKRERDKRDEYSQIKELNIPSTKIEDVHDVARHYPNRGMKAQLSKTSESSEYRFYNPEPMKEEGFSDDGSGSEDDGSGSEDDSGSEHDETEIDHDGLGPLNNHDISEPQEINNKFEANPSLANEEVHDGDVYSGLFPKERNGTWRGLGLLVGGSNSRNLAEIKAELQDTRNENSKLWSMVETLMKNQSDLQQQHNELKQMWLASQDHKPSDSCQKNEEQPKEPMEDMEFPEDRVKVASVLSRNVKISKAPAKVSFETDNHEKATSLSSRNSKRSEVFNETEQEAVSPQQLSMKRQIAQPKEKTPPRVLRQKTKVSATNQSLHKKSRKFQTPLQKDDVREIITRGAEVGLVTSQSDIMVALATVISTSCKSRPADGKIHHDCVEVLVNSVFNKTIGLPYPEGKIIMLSSAIGHCIPWPRNDLVPISVKVRIMFADKISISFKPLFVKALEAWKP</sequence>
<feature type="compositionally biased region" description="Acidic residues" evidence="1">
    <location>
        <begin position="95"/>
        <end position="117"/>
    </location>
</feature>
<feature type="region of interest" description="Disordered" evidence="1">
    <location>
        <begin position="81"/>
        <end position="132"/>
    </location>
</feature>
<dbReference type="Proteomes" id="UP000324897">
    <property type="component" value="Chromosome 7"/>
</dbReference>